<evidence type="ECO:0000313" key="3">
    <source>
        <dbReference type="Proteomes" id="UP000077465"/>
    </source>
</evidence>
<reference evidence="2 3" key="1">
    <citation type="submission" date="2015-05" db="EMBL/GenBank/DDBJ databases">
        <authorList>
            <person name="Dickey A."/>
            <person name="Clawson M."/>
            <person name="Bono J."/>
            <person name="Loy J.D."/>
        </authorList>
    </citation>
    <scope>NUCLEOTIDE SEQUENCE [LARGE SCALE GENOMIC DNA]</scope>
    <source>
        <strain evidence="2 3">22581</strain>
    </source>
</reference>
<protein>
    <submittedName>
        <fullName evidence="2">Peptidase M15</fullName>
    </submittedName>
</protein>
<dbReference type="SUPFAM" id="SSF55166">
    <property type="entry name" value="Hedgehog/DD-peptidase"/>
    <property type="match status" value="1"/>
</dbReference>
<dbReference type="Pfam" id="PF08291">
    <property type="entry name" value="Peptidase_M15_3"/>
    <property type="match status" value="1"/>
</dbReference>
<gene>
    <name evidence="2" type="ORF">AAX06_07940</name>
</gene>
<feature type="domain" description="Peptidase M15A C-terminal" evidence="1">
    <location>
        <begin position="6"/>
        <end position="101"/>
    </location>
</feature>
<dbReference type="InterPro" id="IPR013230">
    <property type="entry name" value="Peptidase_M15A_C"/>
</dbReference>
<dbReference type="InterPro" id="IPR009045">
    <property type="entry name" value="Zn_M74/Hedgehog-like"/>
</dbReference>
<dbReference type="RefSeq" id="WP_046699336.1">
    <property type="nucleotide sequence ID" value="NZ_CP011376.1"/>
</dbReference>
<dbReference type="Proteomes" id="UP000077465">
    <property type="component" value="Chromosome"/>
</dbReference>
<accession>A0AAC8PY94</accession>
<dbReference type="AlphaFoldDB" id="A0AAC8PY94"/>
<dbReference type="Gene3D" id="3.30.1380.10">
    <property type="match status" value="1"/>
</dbReference>
<sequence>MTQLTKNFTLAELTRSDTASRLGLNNTPDERATTNLRQSARGLWQPVRDILGVPMRVSSGYRSPTLNRAISGSTTSAHCHGLAIDFVAPAFGDTRKIARHLVAELKERGIKFDQLILEFPDSSNSWIHLGYKHPNGQQRGQVLTAVKRGGRTVYLSGLR</sequence>
<proteinExistence type="predicted"/>
<name>A0AAC8PY94_9GAMM</name>
<evidence type="ECO:0000259" key="1">
    <source>
        <dbReference type="Pfam" id="PF08291"/>
    </source>
</evidence>
<evidence type="ECO:0000313" key="2">
    <source>
        <dbReference type="EMBL" id="AKG08084.1"/>
    </source>
</evidence>
<dbReference type="EMBL" id="CP011376">
    <property type="protein sequence ID" value="AKG08084.1"/>
    <property type="molecule type" value="Genomic_DNA"/>
</dbReference>
<organism evidence="2 3">
    <name type="scientific">Moraxella bovoculi</name>
    <dbReference type="NCBI Taxonomy" id="386891"/>
    <lineage>
        <taxon>Bacteria</taxon>
        <taxon>Pseudomonadati</taxon>
        <taxon>Pseudomonadota</taxon>
        <taxon>Gammaproteobacteria</taxon>
        <taxon>Moraxellales</taxon>
        <taxon>Moraxellaceae</taxon>
        <taxon>Moraxella</taxon>
    </lineage>
</organism>